<gene>
    <name evidence="1" type="ORF">Bhyg_03226</name>
</gene>
<sequence>MQNLYRPVEAKFSLVMPKRDPKSTADLEEDNTINSFGKLIVDSHATTNPIPYSNLDTSPLQTCSGANSAYIEASKKKEQK</sequence>
<dbReference type="AlphaFoldDB" id="A0A9Q0NEG8"/>
<evidence type="ECO:0000313" key="2">
    <source>
        <dbReference type="Proteomes" id="UP001151699"/>
    </source>
</evidence>
<protein>
    <submittedName>
        <fullName evidence="1">Uncharacterized protein</fullName>
    </submittedName>
</protein>
<name>A0A9Q0NEG8_9DIPT</name>
<keyword evidence="2" id="KW-1185">Reference proteome</keyword>
<proteinExistence type="predicted"/>
<evidence type="ECO:0000313" key="1">
    <source>
        <dbReference type="EMBL" id="KAJ6648001.1"/>
    </source>
</evidence>
<accession>A0A9Q0NEG8</accession>
<reference evidence="1" key="1">
    <citation type="submission" date="2022-07" db="EMBL/GenBank/DDBJ databases">
        <authorList>
            <person name="Trinca V."/>
            <person name="Uliana J.V.C."/>
            <person name="Torres T.T."/>
            <person name="Ward R.J."/>
            <person name="Monesi N."/>
        </authorList>
    </citation>
    <scope>NUCLEOTIDE SEQUENCE</scope>
    <source>
        <strain evidence="1">HSMRA1968</strain>
        <tissue evidence="1">Whole embryos</tissue>
    </source>
</reference>
<dbReference type="Proteomes" id="UP001151699">
    <property type="component" value="Chromosome A"/>
</dbReference>
<organism evidence="1 2">
    <name type="scientific">Pseudolycoriella hygida</name>
    <dbReference type="NCBI Taxonomy" id="35572"/>
    <lineage>
        <taxon>Eukaryota</taxon>
        <taxon>Metazoa</taxon>
        <taxon>Ecdysozoa</taxon>
        <taxon>Arthropoda</taxon>
        <taxon>Hexapoda</taxon>
        <taxon>Insecta</taxon>
        <taxon>Pterygota</taxon>
        <taxon>Neoptera</taxon>
        <taxon>Endopterygota</taxon>
        <taxon>Diptera</taxon>
        <taxon>Nematocera</taxon>
        <taxon>Sciaroidea</taxon>
        <taxon>Sciaridae</taxon>
        <taxon>Pseudolycoriella</taxon>
    </lineage>
</organism>
<dbReference type="EMBL" id="WJQU01000001">
    <property type="protein sequence ID" value="KAJ6648001.1"/>
    <property type="molecule type" value="Genomic_DNA"/>
</dbReference>
<comment type="caution">
    <text evidence="1">The sequence shown here is derived from an EMBL/GenBank/DDBJ whole genome shotgun (WGS) entry which is preliminary data.</text>
</comment>